<protein>
    <recommendedName>
        <fullName evidence="2">Thioredoxin-like fold domain-containing protein</fullName>
    </recommendedName>
</protein>
<evidence type="ECO:0000256" key="1">
    <source>
        <dbReference type="SAM" id="Phobius"/>
    </source>
</evidence>
<evidence type="ECO:0000313" key="5">
    <source>
        <dbReference type="Proteomes" id="UP000261031"/>
    </source>
</evidence>
<keyword evidence="1" id="KW-0812">Transmembrane</keyword>
<dbReference type="AlphaFoldDB" id="A0A3E5AZ90"/>
<dbReference type="Proteomes" id="UP000284163">
    <property type="component" value="Unassembled WGS sequence"/>
</dbReference>
<dbReference type="InterPro" id="IPR036249">
    <property type="entry name" value="Thioredoxin-like_sf"/>
</dbReference>
<dbReference type="SUPFAM" id="SSF52833">
    <property type="entry name" value="Thioredoxin-like"/>
    <property type="match status" value="1"/>
</dbReference>
<dbReference type="InterPro" id="IPR012336">
    <property type="entry name" value="Thioredoxin-like_fold"/>
</dbReference>
<reference evidence="5 6" key="1">
    <citation type="submission" date="2018-08" db="EMBL/GenBank/DDBJ databases">
        <title>A genome reference for cultivated species of the human gut microbiota.</title>
        <authorList>
            <person name="Zou Y."/>
            <person name="Xue W."/>
            <person name="Luo G."/>
        </authorList>
    </citation>
    <scope>NUCLEOTIDE SEQUENCE [LARGE SCALE GENOMIC DNA]</scope>
    <source>
        <strain evidence="4 6">CF01-1</strain>
        <strain evidence="3 5">OF05-12</strain>
    </source>
</reference>
<dbReference type="EMBL" id="QSDK01000003">
    <property type="protein sequence ID" value="RGY77455.1"/>
    <property type="molecule type" value="Genomic_DNA"/>
</dbReference>
<comment type="caution">
    <text evidence="3">The sequence shown here is derived from an EMBL/GenBank/DDBJ whole genome shotgun (WGS) entry which is preliminary data.</text>
</comment>
<evidence type="ECO:0000313" key="4">
    <source>
        <dbReference type="EMBL" id="RGY77455.1"/>
    </source>
</evidence>
<dbReference type="EMBL" id="QSWD01000003">
    <property type="protein sequence ID" value="RGP02709.1"/>
    <property type="molecule type" value="Genomic_DNA"/>
</dbReference>
<evidence type="ECO:0000313" key="6">
    <source>
        <dbReference type="Proteomes" id="UP000284163"/>
    </source>
</evidence>
<keyword evidence="1" id="KW-0472">Membrane</keyword>
<feature type="domain" description="Thioredoxin-like fold" evidence="2">
    <location>
        <begin position="76"/>
        <end position="171"/>
    </location>
</feature>
<proteinExistence type="predicted"/>
<name>A0A3E5AZ90_BIFPS</name>
<dbReference type="CDD" id="cd02972">
    <property type="entry name" value="DsbA_family"/>
    <property type="match status" value="1"/>
</dbReference>
<gene>
    <name evidence="4" type="ORF">DXA22_03170</name>
    <name evidence="3" type="ORF">DXA79_05660</name>
</gene>
<accession>A0A3E5AZ90</accession>
<organism evidence="3 5">
    <name type="scientific">Bifidobacterium pseudocatenulatum</name>
    <dbReference type="NCBI Taxonomy" id="28026"/>
    <lineage>
        <taxon>Bacteria</taxon>
        <taxon>Bacillati</taxon>
        <taxon>Actinomycetota</taxon>
        <taxon>Actinomycetes</taxon>
        <taxon>Bifidobacteriales</taxon>
        <taxon>Bifidobacteriaceae</taxon>
        <taxon>Bifidobacterium</taxon>
    </lineage>
</organism>
<dbReference type="Pfam" id="PF13462">
    <property type="entry name" value="Thioredoxin_4"/>
    <property type="match status" value="1"/>
</dbReference>
<evidence type="ECO:0000313" key="3">
    <source>
        <dbReference type="EMBL" id="RGP02709.1"/>
    </source>
</evidence>
<sequence length="293" mass="32785">MDAVMKRLNEREKQTILGLFTVFIIIILLASAFIGLFMSRNSASDAKDIKKAYESLSEVKRKPTNATNDGGLLVQVGSKKDIPTVEFYLDPLCPACAQIDRTLNDDIGKMYTSGQIKLEIHPVIFLDKCSSDHYSARVSGSIAYISEKDPKHVVAFISEIFDEKFQPSEVDYVEMSDEKIIEQAIKAGISREIAKESLNGQYDEWIEKSNDYTILRSDLIAPGREGFATPLIRVNKRIWSMKDMALDDLSDAFVESLGLKPEEVGDEDVKPRIGSKGKLLKTNTKYLAEKSDA</sequence>
<evidence type="ECO:0000259" key="2">
    <source>
        <dbReference type="Pfam" id="PF13462"/>
    </source>
</evidence>
<dbReference type="Proteomes" id="UP000261031">
    <property type="component" value="Unassembled WGS sequence"/>
</dbReference>
<keyword evidence="1" id="KW-1133">Transmembrane helix</keyword>
<feature type="transmembrane region" description="Helical" evidence="1">
    <location>
        <begin position="16"/>
        <end position="38"/>
    </location>
</feature>
<dbReference type="Gene3D" id="3.40.30.10">
    <property type="entry name" value="Glutaredoxin"/>
    <property type="match status" value="1"/>
</dbReference>